<feature type="transmembrane region" description="Helical" evidence="1">
    <location>
        <begin position="41"/>
        <end position="62"/>
    </location>
</feature>
<sequence length="419" mass="46554">MLKKSSYKALGLLTFIVSIAAGGLQFANLSFLNHVLTNPNFSQISTIFGTFTIYFVIIEFGIQADVIRRLSKQLGKPVFGDILALRALLAVTAILATCVFIVVSELSSFLAGALFFYSLSYIPIAMLLCLEELGYAKQSLFLTLLHRTARIVGLIVFIAMVGIIILKAEQSPTTIENPWLFLAFPALYLTVALPGLHWAHRHGFLSKPDLKAIWILIKDMKHLFWSTLFRWLTAYLYSILVLRVIGETSLSAYNVSYMLMAPLSLLIQILVNVVSAKMFGQDQYHLASQLKFVSLLVLGACLGYIAIFSFPLTLNLFFRSLDHTTFLKLFVPLGFAQVFTSLVSMINVGLMDRSLSHVISWGSALQGATIGLCYVLMPSAWFSEYYTAPIFIGILVGYGIQHGAGAYFGLFKSEENRRA</sequence>
<evidence type="ECO:0000313" key="3">
    <source>
        <dbReference type="Proteomes" id="UP000192907"/>
    </source>
</evidence>
<feature type="transmembrane region" description="Helical" evidence="1">
    <location>
        <begin position="257"/>
        <end position="280"/>
    </location>
</feature>
<organism evidence="2 3">
    <name type="scientific">Pseudobacteriovorax antillogorgiicola</name>
    <dbReference type="NCBI Taxonomy" id="1513793"/>
    <lineage>
        <taxon>Bacteria</taxon>
        <taxon>Pseudomonadati</taxon>
        <taxon>Bdellovibrionota</taxon>
        <taxon>Oligoflexia</taxon>
        <taxon>Oligoflexales</taxon>
        <taxon>Pseudobacteriovoracaceae</taxon>
        <taxon>Pseudobacteriovorax</taxon>
    </lineage>
</organism>
<gene>
    <name evidence="2" type="ORF">SAMN06296036_11587</name>
</gene>
<feature type="transmembrane region" description="Helical" evidence="1">
    <location>
        <begin position="223"/>
        <end position="245"/>
    </location>
</feature>
<dbReference type="Proteomes" id="UP000192907">
    <property type="component" value="Unassembled WGS sequence"/>
</dbReference>
<evidence type="ECO:0000256" key="1">
    <source>
        <dbReference type="SAM" id="Phobius"/>
    </source>
</evidence>
<feature type="transmembrane region" description="Helical" evidence="1">
    <location>
        <begin position="109"/>
        <end position="130"/>
    </location>
</feature>
<dbReference type="RefSeq" id="WP_132319766.1">
    <property type="nucleotide sequence ID" value="NZ_FWZT01000015.1"/>
</dbReference>
<feature type="transmembrane region" description="Helical" evidence="1">
    <location>
        <begin position="326"/>
        <end position="346"/>
    </location>
</feature>
<dbReference type="AlphaFoldDB" id="A0A1Y6C7V9"/>
<keyword evidence="1" id="KW-0472">Membrane</keyword>
<keyword evidence="3" id="KW-1185">Reference proteome</keyword>
<protein>
    <submittedName>
        <fullName evidence="2">Membrane protein involved in the export of O-antigen and teichoic acid</fullName>
    </submittedName>
</protein>
<name>A0A1Y6C7V9_9BACT</name>
<proteinExistence type="predicted"/>
<keyword evidence="1" id="KW-1133">Transmembrane helix</keyword>
<feature type="transmembrane region" description="Helical" evidence="1">
    <location>
        <begin position="292"/>
        <end position="314"/>
    </location>
</feature>
<accession>A0A1Y6C7V9</accession>
<keyword evidence="1" id="KW-0812">Transmembrane</keyword>
<reference evidence="3" key="1">
    <citation type="submission" date="2017-04" db="EMBL/GenBank/DDBJ databases">
        <authorList>
            <person name="Varghese N."/>
            <person name="Submissions S."/>
        </authorList>
    </citation>
    <scope>NUCLEOTIDE SEQUENCE [LARGE SCALE GENOMIC DNA]</scope>
    <source>
        <strain evidence="3">RKEM611</strain>
    </source>
</reference>
<feature type="transmembrane region" description="Helical" evidence="1">
    <location>
        <begin position="389"/>
        <end position="410"/>
    </location>
</feature>
<feature type="transmembrane region" description="Helical" evidence="1">
    <location>
        <begin position="180"/>
        <end position="199"/>
    </location>
</feature>
<feature type="transmembrane region" description="Helical" evidence="1">
    <location>
        <begin position="83"/>
        <end position="103"/>
    </location>
</feature>
<feature type="transmembrane region" description="Helical" evidence="1">
    <location>
        <begin position="358"/>
        <end position="377"/>
    </location>
</feature>
<evidence type="ECO:0000313" key="2">
    <source>
        <dbReference type="EMBL" id="SMF49579.1"/>
    </source>
</evidence>
<dbReference type="EMBL" id="FWZT01000015">
    <property type="protein sequence ID" value="SMF49579.1"/>
    <property type="molecule type" value="Genomic_DNA"/>
</dbReference>
<feature type="transmembrane region" description="Helical" evidence="1">
    <location>
        <begin position="151"/>
        <end position="168"/>
    </location>
</feature>